<dbReference type="InterPro" id="IPR053031">
    <property type="entry name" value="Cuticle_assoc_protein"/>
</dbReference>
<dbReference type="GO" id="GO:0005634">
    <property type="term" value="C:nucleus"/>
    <property type="evidence" value="ECO:0007669"/>
    <property type="project" value="TreeGrafter"/>
</dbReference>
<dbReference type="OrthoDB" id="1305795at2759"/>
<keyword evidence="2" id="KW-1185">Reference proteome</keyword>
<gene>
    <name evidence="1" type="ORF">H5410_045572</name>
</gene>
<dbReference type="Proteomes" id="UP000824120">
    <property type="component" value="Chromosome 9"/>
</dbReference>
<reference evidence="1 2" key="1">
    <citation type="submission" date="2020-09" db="EMBL/GenBank/DDBJ databases">
        <title>De no assembly of potato wild relative species, Solanum commersonii.</title>
        <authorList>
            <person name="Cho K."/>
        </authorList>
    </citation>
    <scope>NUCLEOTIDE SEQUENCE [LARGE SCALE GENOMIC DNA]</scope>
    <source>
        <strain evidence="1">LZ3.2</strain>
        <tissue evidence="1">Leaf</tissue>
    </source>
</reference>
<protein>
    <submittedName>
        <fullName evidence="1">Uncharacterized protein</fullName>
    </submittedName>
</protein>
<evidence type="ECO:0000313" key="1">
    <source>
        <dbReference type="EMBL" id="KAG5585138.1"/>
    </source>
</evidence>
<evidence type="ECO:0000313" key="2">
    <source>
        <dbReference type="Proteomes" id="UP000824120"/>
    </source>
</evidence>
<dbReference type="PANTHER" id="PTHR34396">
    <property type="entry name" value="OS03G0264950 PROTEIN-RELATED"/>
    <property type="match status" value="1"/>
</dbReference>
<proteinExistence type="predicted"/>
<comment type="caution">
    <text evidence="1">The sequence shown here is derived from an EMBL/GenBank/DDBJ whole genome shotgun (WGS) entry which is preliminary data.</text>
</comment>
<dbReference type="EMBL" id="JACXVP010000009">
    <property type="protein sequence ID" value="KAG5585138.1"/>
    <property type="molecule type" value="Genomic_DNA"/>
</dbReference>
<dbReference type="GO" id="GO:1990837">
    <property type="term" value="F:sequence-specific double-stranded DNA binding"/>
    <property type="evidence" value="ECO:0007669"/>
    <property type="project" value="TreeGrafter"/>
</dbReference>
<dbReference type="GO" id="GO:0006357">
    <property type="term" value="P:regulation of transcription by RNA polymerase II"/>
    <property type="evidence" value="ECO:0007669"/>
    <property type="project" value="TreeGrafter"/>
</dbReference>
<sequence>VCGVSLNLAGMNFMIPKKYKAMLNGIYFSKDMILRINLGGETNHPITFAVAYNPMILRINLGGETNHPITFAVAYIPSNSTQVCPIILRGKSAIYIKLKVVCRWGVPVNKNGLTGDIITGMIRASNPHMGFLQFVTIDYPPAPYLQFLKINSYNCLTGPSSRDSKLMEFQDEQNPTCSSSNIVPIENNESQCLHKQIKLLMKLLKSSNRDLLQKLDNILNQCTKKATNLITEGGSEVNDGSQQQYFDQDVSRRELAHAIILHRYPLSIVDHVGFRKFVAILQPLFKMVLRNTIKNDILKIFDNLKSKTSKLLETLTCRIAITIDMNSVAYFKLIIL</sequence>
<organism evidence="1 2">
    <name type="scientific">Solanum commersonii</name>
    <name type="common">Commerson's wild potato</name>
    <name type="synonym">Commerson's nightshade</name>
    <dbReference type="NCBI Taxonomy" id="4109"/>
    <lineage>
        <taxon>Eukaryota</taxon>
        <taxon>Viridiplantae</taxon>
        <taxon>Streptophyta</taxon>
        <taxon>Embryophyta</taxon>
        <taxon>Tracheophyta</taxon>
        <taxon>Spermatophyta</taxon>
        <taxon>Magnoliopsida</taxon>
        <taxon>eudicotyledons</taxon>
        <taxon>Gunneridae</taxon>
        <taxon>Pentapetalae</taxon>
        <taxon>asterids</taxon>
        <taxon>lamiids</taxon>
        <taxon>Solanales</taxon>
        <taxon>Solanaceae</taxon>
        <taxon>Solanoideae</taxon>
        <taxon>Solaneae</taxon>
        <taxon>Solanum</taxon>
    </lineage>
</organism>
<feature type="non-terminal residue" evidence="1">
    <location>
        <position position="1"/>
    </location>
</feature>
<dbReference type="AlphaFoldDB" id="A0A9J5XBI7"/>
<dbReference type="PANTHER" id="PTHR34396:SF25">
    <property type="entry name" value="BOUNDARY ELEMENT ASSOCIATED FACTOR"/>
    <property type="match status" value="1"/>
</dbReference>
<name>A0A9J5XBI7_SOLCO</name>
<accession>A0A9J5XBI7</accession>